<name>A0A3L8DF54_OOCBI</name>
<dbReference type="EMBL" id="QOIP01000009">
    <property type="protein sequence ID" value="RLU18443.1"/>
    <property type="molecule type" value="Genomic_DNA"/>
</dbReference>
<evidence type="ECO:0000313" key="1">
    <source>
        <dbReference type="EMBL" id="RLU18443.1"/>
    </source>
</evidence>
<proteinExistence type="predicted"/>
<dbReference type="OrthoDB" id="7687280at2759"/>
<dbReference type="EMBL" id="QOIP01000009">
    <property type="protein sequence ID" value="RLU18793.1"/>
    <property type="molecule type" value="Genomic_DNA"/>
</dbReference>
<dbReference type="InterPro" id="IPR012292">
    <property type="entry name" value="Globin/Proto"/>
</dbReference>
<evidence type="ECO:0008006" key="3">
    <source>
        <dbReference type="Google" id="ProtNLM"/>
    </source>
</evidence>
<organism evidence="2">
    <name type="scientific">Ooceraea biroi</name>
    <name type="common">Clonal raider ant</name>
    <name type="synonym">Cerapachys biroi</name>
    <dbReference type="NCBI Taxonomy" id="2015173"/>
    <lineage>
        <taxon>Eukaryota</taxon>
        <taxon>Metazoa</taxon>
        <taxon>Ecdysozoa</taxon>
        <taxon>Arthropoda</taxon>
        <taxon>Hexapoda</taxon>
        <taxon>Insecta</taxon>
        <taxon>Pterygota</taxon>
        <taxon>Neoptera</taxon>
        <taxon>Endopterygota</taxon>
        <taxon>Hymenoptera</taxon>
        <taxon>Apocrita</taxon>
        <taxon>Aculeata</taxon>
        <taxon>Formicoidea</taxon>
        <taxon>Formicidae</taxon>
        <taxon>Dorylinae</taxon>
        <taxon>Ooceraea</taxon>
    </lineage>
</organism>
<gene>
    <name evidence="1" type="ORF">DMN91_008800</name>
    <name evidence="2" type="ORF">DMN91_009150</name>
</gene>
<dbReference type="GO" id="GO:0020037">
    <property type="term" value="F:heme binding"/>
    <property type="evidence" value="ECO:0007669"/>
    <property type="project" value="InterPro"/>
</dbReference>
<evidence type="ECO:0000313" key="2">
    <source>
        <dbReference type="EMBL" id="RLU18793.1"/>
    </source>
</evidence>
<dbReference type="Proteomes" id="UP000279307">
    <property type="component" value="Chromosome 9"/>
</dbReference>
<comment type="caution">
    <text evidence="2">The sequence shown here is derived from an EMBL/GenBank/DDBJ whole genome shotgun (WGS) entry which is preliminary data.</text>
</comment>
<reference evidence="2" key="2">
    <citation type="submission" date="2018-07" db="EMBL/GenBank/DDBJ databases">
        <authorList>
            <person name="Mckenzie S.K."/>
            <person name="Kronauer D.J.C."/>
        </authorList>
    </citation>
    <scope>NUCLEOTIDE SEQUENCE</scope>
    <source>
        <strain evidence="2">Clonal line C1</strain>
    </source>
</reference>
<dbReference type="AlphaFoldDB" id="A0A3L8DF54"/>
<dbReference type="GO" id="GO:0019825">
    <property type="term" value="F:oxygen binding"/>
    <property type="evidence" value="ECO:0007669"/>
    <property type="project" value="InterPro"/>
</dbReference>
<protein>
    <recommendedName>
        <fullName evidence="3">Globin family profile domain-containing protein</fullName>
    </recommendedName>
</protein>
<reference evidence="2" key="1">
    <citation type="journal article" date="2018" name="Genome Res.">
        <title>The genomic architecture and molecular evolution of ant odorant receptors.</title>
        <authorList>
            <person name="McKenzie S.K."/>
            <person name="Kronauer D.J.C."/>
        </authorList>
    </citation>
    <scope>NUCLEOTIDE SEQUENCE [LARGE SCALE GENOMIC DNA]</scope>
    <source>
        <strain evidence="2">Clonal line C1</strain>
    </source>
</reference>
<dbReference type="Gene3D" id="1.10.490.10">
    <property type="entry name" value="Globins"/>
    <property type="match status" value="1"/>
</dbReference>
<dbReference type="SUPFAM" id="SSF46458">
    <property type="entry name" value="Globin-like"/>
    <property type="match status" value="1"/>
</dbReference>
<sequence>MGKKQSIYEKPGSLEYYKFSAEEYALIKNVWSGIEVNPQFHGNAYLRSFCEMYPQYVKFFTLEPTLPVNFDARTTAKFSIIMESLGHLLLDFNKKPKRLDRFVGYIAMVHKDMRLEEQDMRVRLAQNLLAFF</sequence>
<dbReference type="InterPro" id="IPR009050">
    <property type="entry name" value="Globin-like_sf"/>
</dbReference>
<accession>A0A3L8DF54</accession>